<proteinExistence type="predicted"/>
<sequence length="789" mass="90601">MNSNKSLNKNFSPSRSWKARWIWDKDDGKIKNSYYYFRKEFNLSKPANNFRLYITAETRYKLYLNGKFIGQGPVQSQPFFKYYDIYEVDQYLKVGKNCIAIIVNYVGNMPDTRGGLLVEILNGEGVPLIWTDAHWKVKRAEAWRENTFCFRMNKSTPYQEFYDARKAPSGWTVPGFDDNAWDHATVINGRASDRAPAVLPWSYLLPRDIPFMLVKPVLPSRIEYVEECLDIANRVRGEDLSIALSACGGPIKYSRLEGVDNLLSEDGETIVQNSTNHLDHIFDGVYDPCIVLDFGKVITAFIELDLEGVAGGIVDIGYAERLIDGHFNNALEVQFADRYIMKDGRQTYRSFTWKGFRYIKLQFRSCYKKVKIHSVKAILTTYPFKERGSFHCDEDKLNAIFNICRYTIRLCSNEFIMDTPWREQAQWLGDVSAVTLGGIYACFGDTKLPAKFLRQSAANQLPTGLLPNITNVVSHNWQAVLADYSLWWVMALWNHYLYTGEEHWIHHFYPHVLKVIYAFLNYIDEYGMVRDIPYGIFIDWADVDRRGECAVLNALLYAALKVVKKMAELKQDAYTASLVQEAQDGIKANFISRFYDPERKCFADANINGNLSVKISEHTNCAAILWDLCNEDMAKKIIENFYEKRTVSYTEAQPFFTTIVLQALDKAGRFDLALKIIMDRWGKRMVERGASSTYEEWGINGSWRSGEYSGFLRSQSHAWSAHPAEFLIRNLIGLKILEPGCHTVQLHPQKVSFNYSVVFPTPLGLIRVSKKGKDIKISAPKNIKVLGLE</sequence>
<dbReference type="Gene3D" id="2.60.120.260">
    <property type="entry name" value="Galactose-binding domain-like"/>
    <property type="match status" value="2"/>
</dbReference>
<dbReference type="Pfam" id="PF17389">
    <property type="entry name" value="Bac_rhamnosid6H"/>
    <property type="match status" value="1"/>
</dbReference>
<evidence type="ECO:0000259" key="1">
    <source>
        <dbReference type="Pfam" id="PF05592"/>
    </source>
</evidence>
<protein>
    <submittedName>
        <fullName evidence="4">Uncharacterized protein</fullName>
    </submittedName>
</protein>
<dbReference type="EMBL" id="QMPZ01000086">
    <property type="protein sequence ID" value="RLE08642.1"/>
    <property type="molecule type" value="Genomic_DNA"/>
</dbReference>
<evidence type="ECO:0000313" key="5">
    <source>
        <dbReference type="Proteomes" id="UP000279422"/>
    </source>
</evidence>
<dbReference type="InterPro" id="IPR008928">
    <property type="entry name" value="6-hairpin_glycosidase_sf"/>
</dbReference>
<evidence type="ECO:0000259" key="2">
    <source>
        <dbReference type="Pfam" id="PF08531"/>
    </source>
</evidence>
<organism evidence="4 5">
    <name type="scientific">Aerophobetes bacterium</name>
    <dbReference type="NCBI Taxonomy" id="2030807"/>
    <lineage>
        <taxon>Bacteria</taxon>
        <taxon>Candidatus Aerophobota</taxon>
    </lineage>
</organism>
<dbReference type="InterPro" id="IPR012341">
    <property type="entry name" value="6hp_glycosidase-like_sf"/>
</dbReference>
<dbReference type="InterPro" id="IPR013737">
    <property type="entry name" value="Bac_rhamnosid_N"/>
</dbReference>
<dbReference type="PANTHER" id="PTHR34987:SF4">
    <property type="entry name" value="ALPHA-L-RHAMNOSIDASE C-TERMINAL DOMAIN-CONTAINING PROTEIN"/>
    <property type="match status" value="1"/>
</dbReference>
<feature type="domain" description="Alpha-L-rhamnosidase concanavalin-like" evidence="1">
    <location>
        <begin position="290"/>
        <end position="364"/>
    </location>
</feature>
<reference evidence="4 5" key="1">
    <citation type="submission" date="2018-06" db="EMBL/GenBank/DDBJ databases">
        <title>Extensive metabolic versatility and redundancy in microbially diverse, dynamic hydrothermal sediments.</title>
        <authorList>
            <person name="Dombrowski N."/>
            <person name="Teske A."/>
            <person name="Baker B.J."/>
        </authorList>
    </citation>
    <scope>NUCLEOTIDE SEQUENCE [LARGE SCALE GENOMIC DNA]</scope>
    <source>
        <strain evidence="4">B47_G16</strain>
    </source>
</reference>
<dbReference type="AlphaFoldDB" id="A0A497E5S6"/>
<comment type="caution">
    <text evidence="4">The sequence shown here is derived from an EMBL/GenBank/DDBJ whole genome shotgun (WGS) entry which is preliminary data.</text>
</comment>
<dbReference type="Gene3D" id="2.60.420.10">
    <property type="entry name" value="Maltose phosphorylase, domain 3"/>
    <property type="match status" value="1"/>
</dbReference>
<dbReference type="Pfam" id="PF08531">
    <property type="entry name" value="Bac_rhamnosid_N"/>
    <property type="match status" value="1"/>
</dbReference>
<evidence type="ECO:0000313" key="4">
    <source>
        <dbReference type="EMBL" id="RLE08642.1"/>
    </source>
</evidence>
<dbReference type="SUPFAM" id="SSF48208">
    <property type="entry name" value="Six-hairpin glycosidases"/>
    <property type="match status" value="1"/>
</dbReference>
<dbReference type="Proteomes" id="UP000279422">
    <property type="component" value="Unassembled WGS sequence"/>
</dbReference>
<dbReference type="Pfam" id="PF05592">
    <property type="entry name" value="Bac_rhamnosid"/>
    <property type="match status" value="1"/>
</dbReference>
<dbReference type="InterPro" id="IPR008902">
    <property type="entry name" value="Rhamnosid_concanavalin"/>
</dbReference>
<name>A0A497E5S6_UNCAE</name>
<feature type="domain" description="Bacterial alpha-L-rhamnosidase N-terminal" evidence="2">
    <location>
        <begin position="49"/>
        <end position="189"/>
    </location>
</feature>
<dbReference type="GO" id="GO:0005975">
    <property type="term" value="P:carbohydrate metabolic process"/>
    <property type="evidence" value="ECO:0007669"/>
    <property type="project" value="InterPro"/>
</dbReference>
<gene>
    <name evidence="4" type="ORF">DRJ00_05920</name>
</gene>
<dbReference type="InterPro" id="IPR035396">
    <property type="entry name" value="Bac_rhamnosid6H"/>
</dbReference>
<accession>A0A497E5S6</accession>
<dbReference type="PANTHER" id="PTHR34987">
    <property type="entry name" value="C, PUTATIVE (AFU_ORTHOLOGUE AFUA_3G02880)-RELATED"/>
    <property type="match status" value="1"/>
</dbReference>
<dbReference type="InterPro" id="IPR008979">
    <property type="entry name" value="Galactose-bd-like_sf"/>
</dbReference>
<dbReference type="SUPFAM" id="SSF49785">
    <property type="entry name" value="Galactose-binding domain-like"/>
    <property type="match status" value="1"/>
</dbReference>
<feature type="domain" description="Alpha-L-rhamnosidase six-hairpin glycosidase" evidence="3">
    <location>
        <begin position="386"/>
        <end position="730"/>
    </location>
</feature>
<evidence type="ECO:0000259" key="3">
    <source>
        <dbReference type="Pfam" id="PF17389"/>
    </source>
</evidence>
<dbReference type="Gene3D" id="1.50.10.10">
    <property type="match status" value="1"/>
</dbReference>